<dbReference type="SUPFAM" id="SSF52540">
    <property type="entry name" value="P-loop containing nucleoside triphosphate hydrolases"/>
    <property type="match status" value="1"/>
</dbReference>
<keyword evidence="5" id="KW-0547">Nucleotide-binding</keyword>
<evidence type="ECO:0000259" key="11">
    <source>
        <dbReference type="PROSITE" id="PS50893"/>
    </source>
</evidence>
<dbReference type="Pfam" id="PF00005">
    <property type="entry name" value="ABC_tran"/>
    <property type="match status" value="1"/>
</dbReference>
<comment type="subcellular location">
    <subcellularLocation>
        <location evidence="1">Cell membrane</location>
        <topology evidence="1">Peripheral membrane protein</topology>
    </subcellularLocation>
</comment>
<evidence type="ECO:0000256" key="8">
    <source>
        <dbReference type="ARBA" id="ARBA00023065"/>
    </source>
</evidence>
<dbReference type="InterPro" id="IPR003439">
    <property type="entry name" value="ABC_transporter-like_ATP-bd"/>
</dbReference>
<keyword evidence="4" id="KW-0410">Iron transport</keyword>
<dbReference type="CDD" id="cd03214">
    <property type="entry name" value="ABC_Iron-Siderophores_B12_Hemin"/>
    <property type="match status" value="1"/>
</dbReference>
<sequence length="317" mass="34836">MITIRNVSHRYDRQLVLDEVGLTLPVGQLTSIVGANGAGKSTLLSVISRLIKPESGTVLIDGLDVQTAGDDAIARRLAVLRQDNRITARLTVVDLVRFGRFPYSKGRLNPEDHQLVDEALDYLDLQPLRDRFLDQLSGGQRQRAYIAMILAQDTDYILLDEPLNNLDMKHASSMMTLLRRAADDLGKTIVLVLHDINFASCFSDHIVAMRDGRVVLQGGPHEIMQREVLREVFDMDIHVQDLHGMRLGIFWTTGAPVGPGPLVGEPDTDVTVTAEPSPSEPDTDVTVTAEPSPSDPADDTDSPALDESWLTASGRRS</sequence>
<keyword evidence="2" id="KW-0813">Transport</keyword>
<dbReference type="GO" id="GO:0005524">
    <property type="term" value="F:ATP binding"/>
    <property type="evidence" value="ECO:0007669"/>
    <property type="project" value="UniProtKB-KW"/>
</dbReference>
<dbReference type="PANTHER" id="PTHR42771:SF3">
    <property type="entry name" value="PETROBACTIN IMPORT ATP-BINDING PROTEIN YCLP"/>
    <property type="match status" value="1"/>
</dbReference>
<evidence type="ECO:0000256" key="7">
    <source>
        <dbReference type="ARBA" id="ARBA00023004"/>
    </source>
</evidence>
<feature type="domain" description="ABC transporter" evidence="11">
    <location>
        <begin position="2"/>
        <end position="236"/>
    </location>
</feature>
<keyword evidence="6 12" id="KW-0067">ATP-binding</keyword>
<keyword evidence="8" id="KW-0406">Ion transport</keyword>
<accession>A0A516GAF2</accession>
<proteinExistence type="predicted"/>
<dbReference type="RefSeq" id="WP_143783160.1">
    <property type="nucleotide sequence ID" value="NZ_CP041616.1"/>
</dbReference>
<evidence type="ECO:0000256" key="9">
    <source>
        <dbReference type="ARBA" id="ARBA00023136"/>
    </source>
</evidence>
<keyword evidence="7" id="KW-0408">Iron</keyword>
<evidence type="ECO:0000256" key="5">
    <source>
        <dbReference type="ARBA" id="ARBA00022741"/>
    </source>
</evidence>
<dbReference type="InterPro" id="IPR051535">
    <property type="entry name" value="Siderophore_ABC-ATPase"/>
</dbReference>
<dbReference type="SMART" id="SM00382">
    <property type="entry name" value="AAA"/>
    <property type="match status" value="1"/>
</dbReference>
<protein>
    <submittedName>
        <fullName evidence="12">ABC transporter ATP-binding protein</fullName>
    </submittedName>
</protein>
<reference evidence="12 13" key="1">
    <citation type="submission" date="2019-07" db="EMBL/GenBank/DDBJ databases">
        <title>complete genome sequencing of Ornithinimicrobium sp. H23M54.</title>
        <authorList>
            <person name="Bae J.-W."/>
            <person name="Lee S.-Y."/>
        </authorList>
    </citation>
    <scope>NUCLEOTIDE SEQUENCE [LARGE SCALE GENOMIC DNA]</scope>
    <source>
        <strain evidence="12 13">H23M54</strain>
    </source>
</reference>
<dbReference type="PROSITE" id="PS50893">
    <property type="entry name" value="ABC_TRANSPORTER_2"/>
    <property type="match status" value="1"/>
</dbReference>
<dbReference type="FunFam" id="3.40.50.300:FF:000134">
    <property type="entry name" value="Iron-enterobactin ABC transporter ATP-binding protein"/>
    <property type="match status" value="1"/>
</dbReference>
<dbReference type="EMBL" id="CP041616">
    <property type="protein sequence ID" value="QDO88482.1"/>
    <property type="molecule type" value="Genomic_DNA"/>
</dbReference>
<name>A0A516GAF2_9MICO</name>
<dbReference type="AlphaFoldDB" id="A0A516GAF2"/>
<dbReference type="GO" id="GO:0006826">
    <property type="term" value="P:iron ion transport"/>
    <property type="evidence" value="ECO:0007669"/>
    <property type="project" value="UniProtKB-KW"/>
</dbReference>
<dbReference type="KEGG" id="orz:FNH13_09120"/>
<dbReference type="Gene3D" id="3.40.50.300">
    <property type="entry name" value="P-loop containing nucleotide triphosphate hydrolases"/>
    <property type="match status" value="1"/>
</dbReference>
<keyword evidence="3" id="KW-1003">Cell membrane</keyword>
<dbReference type="InterPro" id="IPR003593">
    <property type="entry name" value="AAA+_ATPase"/>
</dbReference>
<evidence type="ECO:0000256" key="6">
    <source>
        <dbReference type="ARBA" id="ARBA00022840"/>
    </source>
</evidence>
<dbReference type="PANTHER" id="PTHR42771">
    <property type="entry name" value="IRON(3+)-HYDROXAMATE IMPORT ATP-BINDING PROTEIN FHUC"/>
    <property type="match status" value="1"/>
</dbReference>
<evidence type="ECO:0000256" key="2">
    <source>
        <dbReference type="ARBA" id="ARBA00022448"/>
    </source>
</evidence>
<dbReference type="InterPro" id="IPR027417">
    <property type="entry name" value="P-loop_NTPase"/>
</dbReference>
<evidence type="ECO:0000313" key="12">
    <source>
        <dbReference type="EMBL" id="QDO88482.1"/>
    </source>
</evidence>
<dbReference type="GO" id="GO:0016887">
    <property type="term" value="F:ATP hydrolysis activity"/>
    <property type="evidence" value="ECO:0007669"/>
    <property type="project" value="InterPro"/>
</dbReference>
<dbReference type="OrthoDB" id="5296765at2"/>
<keyword evidence="13" id="KW-1185">Reference proteome</keyword>
<evidence type="ECO:0000313" key="13">
    <source>
        <dbReference type="Proteomes" id="UP000315395"/>
    </source>
</evidence>
<evidence type="ECO:0000256" key="1">
    <source>
        <dbReference type="ARBA" id="ARBA00004202"/>
    </source>
</evidence>
<dbReference type="Proteomes" id="UP000315395">
    <property type="component" value="Chromosome"/>
</dbReference>
<dbReference type="GO" id="GO:0005886">
    <property type="term" value="C:plasma membrane"/>
    <property type="evidence" value="ECO:0007669"/>
    <property type="project" value="UniProtKB-SubCell"/>
</dbReference>
<keyword evidence="9" id="KW-0472">Membrane</keyword>
<feature type="region of interest" description="Disordered" evidence="10">
    <location>
        <begin position="260"/>
        <end position="317"/>
    </location>
</feature>
<evidence type="ECO:0000256" key="3">
    <source>
        <dbReference type="ARBA" id="ARBA00022475"/>
    </source>
</evidence>
<gene>
    <name evidence="12" type="ORF">FNH13_09120</name>
</gene>
<organism evidence="12 13">
    <name type="scientific">Ornithinimicrobium ciconiae</name>
    <dbReference type="NCBI Taxonomy" id="2594265"/>
    <lineage>
        <taxon>Bacteria</taxon>
        <taxon>Bacillati</taxon>
        <taxon>Actinomycetota</taxon>
        <taxon>Actinomycetes</taxon>
        <taxon>Micrococcales</taxon>
        <taxon>Ornithinimicrobiaceae</taxon>
        <taxon>Ornithinimicrobium</taxon>
    </lineage>
</organism>
<evidence type="ECO:0000256" key="4">
    <source>
        <dbReference type="ARBA" id="ARBA00022496"/>
    </source>
</evidence>
<evidence type="ECO:0000256" key="10">
    <source>
        <dbReference type="SAM" id="MobiDB-lite"/>
    </source>
</evidence>